<evidence type="ECO:0000313" key="1">
    <source>
        <dbReference type="EMBL" id="JAE04191.1"/>
    </source>
</evidence>
<organism evidence="1">
    <name type="scientific">Arundo donax</name>
    <name type="common">Giant reed</name>
    <name type="synonym">Donax arundinaceus</name>
    <dbReference type="NCBI Taxonomy" id="35708"/>
    <lineage>
        <taxon>Eukaryota</taxon>
        <taxon>Viridiplantae</taxon>
        <taxon>Streptophyta</taxon>
        <taxon>Embryophyta</taxon>
        <taxon>Tracheophyta</taxon>
        <taxon>Spermatophyta</taxon>
        <taxon>Magnoliopsida</taxon>
        <taxon>Liliopsida</taxon>
        <taxon>Poales</taxon>
        <taxon>Poaceae</taxon>
        <taxon>PACMAD clade</taxon>
        <taxon>Arundinoideae</taxon>
        <taxon>Arundineae</taxon>
        <taxon>Arundo</taxon>
    </lineage>
</organism>
<name>A0A0A9F248_ARUDO</name>
<proteinExistence type="predicted"/>
<accession>A0A0A9F248</accession>
<protein>
    <submittedName>
        <fullName evidence="1">Uncharacterized protein</fullName>
    </submittedName>
</protein>
<dbReference type="AlphaFoldDB" id="A0A0A9F248"/>
<dbReference type="EMBL" id="GBRH01193705">
    <property type="protein sequence ID" value="JAE04191.1"/>
    <property type="molecule type" value="Transcribed_RNA"/>
</dbReference>
<sequence length="83" mass="9325">MKLTRNFWRICLIKHGKAKDVSSTRSLEYFDALKPWSSKHKGYPMACTLTSTALRGGLISMKSLSRRAHSGCCCRVSAQLSFL</sequence>
<reference evidence="1" key="1">
    <citation type="submission" date="2014-09" db="EMBL/GenBank/DDBJ databases">
        <authorList>
            <person name="Magalhaes I.L.F."/>
            <person name="Oliveira U."/>
            <person name="Santos F.R."/>
            <person name="Vidigal T.H.D.A."/>
            <person name="Brescovit A.D."/>
            <person name="Santos A.J."/>
        </authorList>
    </citation>
    <scope>NUCLEOTIDE SEQUENCE</scope>
    <source>
        <tissue evidence="1">Shoot tissue taken approximately 20 cm above the soil surface</tissue>
    </source>
</reference>
<reference evidence="1" key="2">
    <citation type="journal article" date="2015" name="Data Brief">
        <title>Shoot transcriptome of the giant reed, Arundo donax.</title>
        <authorList>
            <person name="Barrero R.A."/>
            <person name="Guerrero F.D."/>
            <person name="Moolhuijzen P."/>
            <person name="Goolsby J.A."/>
            <person name="Tidwell J."/>
            <person name="Bellgard S.E."/>
            <person name="Bellgard M.I."/>
        </authorList>
    </citation>
    <scope>NUCLEOTIDE SEQUENCE</scope>
    <source>
        <tissue evidence="1">Shoot tissue taken approximately 20 cm above the soil surface</tissue>
    </source>
</reference>